<keyword evidence="3" id="KW-1185">Reference proteome</keyword>
<dbReference type="InterPro" id="IPR011990">
    <property type="entry name" value="TPR-like_helical_dom_sf"/>
</dbReference>
<dbReference type="SMART" id="SM00028">
    <property type="entry name" value="TPR"/>
    <property type="match status" value="2"/>
</dbReference>
<evidence type="ECO:0000256" key="1">
    <source>
        <dbReference type="PROSITE-ProRule" id="PRU00339"/>
    </source>
</evidence>
<dbReference type="Proteomes" id="UP001642484">
    <property type="component" value="Unassembled WGS sequence"/>
</dbReference>
<dbReference type="InterPro" id="IPR019734">
    <property type="entry name" value="TPR_rpt"/>
</dbReference>
<keyword evidence="1" id="KW-0802">TPR repeat</keyword>
<dbReference type="EMBL" id="CAXAMN010003814">
    <property type="protein sequence ID" value="CAK9006447.1"/>
    <property type="molecule type" value="Genomic_DNA"/>
</dbReference>
<feature type="non-terminal residue" evidence="2">
    <location>
        <position position="1"/>
    </location>
</feature>
<reference evidence="2 3" key="1">
    <citation type="submission" date="2024-02" db="EMBL/GenBank/DDBJ databases">
        <authorList>
            <person name="Chen Y."/>
            <person name="Shah S."/>
            <person name="Dougan E. K."/>
            <person name="Thang M."/>
            <person name="Chan C."/>
        </authorList>
    </citation>
    <scope>NUCLEOTIDE SEQUENCE [LARGE SCALE GENOMIC DNA]</scope>
</reference>
<dbReference type="PROSITE" id="PS50005">
    <property type="entry name" value="TPR"/>
    <property type="match status" value="1"/>
</dbReference>
<dbReference type="Gene3D" id="1.25.40.10">
    <property type="entry name" value="Tetratricopeptide repeat domain"/>
    <property type="match status" value="1"/>
</dbReference>
<comment type="caution">
    <text evidence="2">The sequence shown here is derived from an EMBL/GenBank/DDBJ whole genome shotgun (WGS) entry which is preliminary data.</text>
</comment>
<gene>
    <name evidence="2" type="ORF">CCMP2556_LOCUS8448</name>
</gene>
<name>A0ABP0IWJ2_9DINO</name>
<evidence type="ECO:0000313" key="3">
    <source>
        <dbReference type="Proteomes" id="UP001642484"/>
    </source>
</evidence>
<sequence>DLRLVRPDGCVLDLERPLAEQGLLDDDLLRVAELWAHGRAAPVSTEGQHMVTPSDLLRKAEESMMGDAKEALAGFDAVLKVLEEEEEEEEQRRLAAQAFFGRARVHLRCQDWSKALHEAQRSLELQPEHLDAMCCEALALKELGELPNARARLGWVLLKDPHHRVAKGALASIQKDRLL</sequence>
<dbReference type="SUPFAM" id="SSF48452">
    <property type="entry name" value="TPR-like"/>
    <property type="match status" value="1"/>
</dbReference>
<accession>A0ABP0IWJ2</accession>
<proteinExistence type="predicted"/>
<feature type="repeat" description="TPR" evidence="1">
    <location>
        <begin position="96"/>
        <end position="129"/>
    </location>
</feature>
<protein>
    <submittedName>
        <fullName evidence="2">Uncharacterized protein</fullName>
    </submittedName>
</protein>
<evidence type="ECO:0000313" key="2">
    <source>
        <dbReference type="EMBL" id="CAK9006447.1"/>
    </source>
</evidence>
<organism evidence="2 3">
    <name type="scientific">Durusdinium trenchii</name>
    <dbReference type="NCBI Taxonomy" id="1381693"/>
    <lineage>
        <taxon>Eukaryota</taxon>
        <taxon>Sar</taxon>
        <taxon>Alveolata</taxon>
        <taxon>Dinophyceae</taxon>
        <taxon>Suessiales</taxon>
        <taxon>Symbiodiniaceae</taxon>
        <taxon>Durusdinium</taxon>
    </lineage>
</organism>